<name>A0ABD1D0Z5_CULPP</name>
<comment type="caution">
    <text evidence="2">The sequence shown here is derived from an EMBL/GenBank/DDBJ whole genome shotgun (WGS) entry which is preliminary data.</text>
</comment>
<dbReference type="EMBL" id="JBEHCU010008369">
    <property type="protein sequence ID" value="KAL1384005.1"/>
    <property type="molecule type" value="Genomic_DNA"/>
</dbReference>
<keyword evidence="1" id="KW-1133">Transmembrane helix</keyword>
<dbReference type="AlphaFoldDB" id="A0ABD1D0Z5"/>
<sequence length="133" mass="14232">MRLAVDNNNAAYRQRGQLGGQHRLQTAQAPIVPETVAVSPNSGGGSRLSFLVKDSATLFNMPDAADKGGGFHRNSDEVISYWGSWRAGWRGSYLFSSWRGSREISSQRRSAARGAAGDAAGAFVVGVVVVFFP</sequence>
<feature type="transmembrane region" description="Helical" evidence="1">
    <location>
        <begin position="111"/>
        <end position="132"/>
    </location>
</feature>
<keyword evidence="3" id="KW-1185">Reference proteome</keyword>
<dbReference type="Proteomes" id="UP001562425">
    <property type="component" value="Unassembled WGS sequence"/>
</dbReference>
<keyword evidence="1" id="KW-0812">Transmembrane</keyword>
<accession>A0ABD1D0Z5</accession>
<reference evidence="2 3" key="1">
    <citation type="submission" date="2024-05" db="EMBL/GenBank/DDBJ databases">
        <title>Culex pipiens pipiens assembly and annotation.</title>
        <authorList>
            <person name="Alout H."/>
            <person name="Durand T."/>
        </authorList>
    </citation>
    <scope>NUCLEOTIDE SEQUENCE [LARGE SCALE GENOMIC DNA]</scope>
    <source>
        <strain evidence="2">HA-2024</strain>
        <tissue evidence="2">Whole body</tissue>
    </source>
</reference>
<proteinExistence type="predicted"/>
<evidence type="ECO:0000313" key="3">
    <source>
        <dbReference type="Proteomes" id="UP001562425"/>
    </source>
</evidence>
<protein>
    <submittedName>
        <fullName evidence="2">Uncharacterized protein</fullName>
    </submittedName>
</protein>
<evidence type="ECO:0000313" key="2">
    <source>
        <dbReference type="EMBL" id="KAL1384005.1"/>
    </source>
</evidence>
<gene>
    <name evidence="2" type="ORF">pipiens_013070</name>
</gene>
<organism evidence="2 3">
    <name type="scientific">Culex pipiens pipiens</name>
    <name type="common">Northern house mosquito</name>
    <dbReference type="NCBI Taxonomy" id="38569"/>
    <lineage>
        <taxon>Eukaryota</taxon>
        <taxon>Metazoa</taxon>
        <taxon>Ecdysozoa</taxon>
        <taxon>Arthropoda</taxon>
        <taxon>Hexapoda</taxon>
        <taxon>Insecta</taxon>
        <taxon>Pterygota</taxon>
        <taxon>Neoptera</taxon>
        <taxon>Endopterygota</taxon>
        <taxon>Diptera</taxon>
        <taxon>Nematocera</taxon>
        <taxon>Culicoidea</taxon>
        <taxon>Culicidae</taxon>
        <taxon>Culicinae</taxon>
        <taxon>Culicini</taxon>
        <taxon>Culex</taxon>
        <taxon>Culex</taxon>
    </lineage>
</organism>
<evidence type="ECO:0000256" key="1">
    <source>
        <dbReference type="SAM" id="Phobius"/>
    </source>
</evidence>
<keyword evidence="1" id="KW-0472">Membrane</keyword>